<dbReference type="Gene3D" id="3.30.70.20">
    <property type="match status" value="1"/>
</dbReference>
<keyword evidence="2" id="KW-0004">4Fe-4S</keyword>
<dbReference type="NCBIfam" id="TIGR02494">
    <property type="entry name" value="PFLE_PFLC"/>
    <property type="match status" value="1"/>
</dbReference>
<evidence type="ECO:0000256" key="5">
    <source>
        <dbReference type="ARBA" id="ARBA00023004"/>
    </source>
</evidence>
<dbReference type="InterPro" id="IPR034457">
    <property type="entry name" value="Organic_radical-activating"/>
</dbReference>
<dbReference type="Pfam" id="PF04055">
    <property type="entry name" value="Radical_SAM"/>
    <property type="match status" value="1"/>
</dbReference>
<evidence type="ECO:0000256" key="4">
    <source>
        <dbReference type="ARBA" id="ARBA00022723"/>
    </source>
</evidence>
<dbReference type="InterPro" id="IPR012839">
    <property type="entry name" value="Organic_radical_activase"/>
</dbReference>
<evidence type="ECO:0000313" key="11">
    <source>
        <dbReference type="Proteomes" id="UP000440004"/>
    </source>
</evidence>
<feature type="domain" description="4Fe-4S ferredoxin-type" evidence="8">
    <location>
        <begin position="95"/>
        <end position="124"/>
    </location>
</feature>
<feature type="domain" description="Radical SAM core" evidence="9">
    <location>
        <begin position="89"/>
        <end position="320"/>
    </location>
</feature>
<keyword evidence="11" id="KW-1185">Reference proteome</keyword>
<comment type="catalytic activity">
    <reaction evidence="7">
        <text>glycyl-[protein] + reduced [flavodoxin] + S-adenosyl-L-methionine = glycin-2-yl radical-[protein] + semiquinone [flavodoxin] + 5'-deoxyadenosine + L-methionine + H(+)</text>
        <dbReference type="Rhea" id="RHEA:61976"/>
        <dbReference type="Rhea" id="RHEA-COMP:10622"/>
        <dbReference type="Rhea" id="RHEA-COMP:14480"/>
        <dbReference type="Rhea" id="RHEA-COMP:15993"/>
        <dbReference type="Rhea" id="RHEA-COMP:15994"/>
        <dbReference type="ChEBI" id="CHEBI:15378"/>
        <dbReference type="ChEBI" id="CHEBI:17319"/>
        <dbReference type="ChEBI" id="CHEBI:29947"/>
        <dbReference type="ChEBI" id="CHEBI:32722"/>
        <dbReference type="ChEBI" id="CHEBI:57618"/>
        <dbReference type="ChEBI" id="CHEBI:57844"/>
        <dbReference type="ChEBI" id="CHEBI:59789"/>
        <dbReference type="ChEBI" id="CHEBI:140311"/>
    </reaction>
</comment>
<reference evidence="10 11" key="1">
    <citation type="submission" date="2019-10" db="EMBL/GenBank/DDBJ databases">
        <title>Alkalibaculum tamaniensis sp.nov., a new alkaliphilic acetogen, isolated on methoxylated aromatics from a mud volcano.</title>
        <authorList>
            <person name="Khomyakova M.A."/>
            <person name="Merkel A.Y."/>
            <person name="Bonch-Osmolovskaya E.A."/>
            <person name="Slobodkin A.I."/>
        </authorList>
    </citation>
    <scope>NUCLEOTIDE SEQUENCE [LARGE SCALE GENOMIC DNA]</scope>
    <source>
        <strain evidence="10 11">M08DMB</strain>
    </source>
</reference>
<dbReference type="SFLD" id="SFLDG01066">
    <property type="entry name" value="organic_radical-activating_enz"/>
    <property type="match status" value="1"/>
</dbReference>
<dbReference type="Proteomes" id="UP000440004">
    <property type="component" value="Unassembled WGS sequence"/>
</dbReference>
<accession>A0A6A7K5H5</accession>
<dbReference type="SUPFAM" id="SSF54862">
    <property type="entry name" value="4Fe-4S ferredoxins"/>
    <property type="match status" value="1"/>
</dbReference>
<evidence type="ECO:0000313" key="10">
    <source>
        <dbReference type="EMBL" id="MPW24393.1"/>
    </source>
</evidence>
<evidence type="ECO:0000256" key="2">
    <source>
        <dbReference type="ARBA" id="ARBA00022485"/>
    </source>
</evidence>
<dbReference type="Gene3D" id="3.20.20.70">
    <property type="entry name" value="Aldolase class I"/>
    <property type="match status" value="1"/>
</dbReference>
<dbReference type="PIRSF" id="PIRSF000371">
    <property type="entry name" value="PFL_act_enz"/>
    <property type="match status" value="1"/>
</dbReference>
<evidence type="ECO:0000259" key="9">
    <source>
        <dbReference type="PROSITE" id="PS51918"/>
    </source>
</evidence>
<comment type="cofactor">
    <cofactor evidence="1">
        <name>[4Fe-4S] cluster</name>
        <dbReference type="ChEBI" id="CHEBI:49883"/>
    </cofactor>
</comment>
<dbReference type="CDD" id="cd01335">
    <property type="entry name" value="Radical_SAM"/>
    <property type="match status" value="1"/>
</dbReference>
<gene>
    <name evidence="10" type="ORF">GC105_01125</name>
</gene>
<dbReference type="PROSITE" id="PS51918">
    <property type="entry name" value="RADICAL_SAM"/>
    <property type="match status" value="1"/>
</dbReference>
<protein>
    <submittedName>
        <fullName evidence="10">Glycyl-radical enzyme activating protein</fullName>
    </submittedName>
</protein>
<name>A0A6A7K5H5_9FIRM</name>
<dbReference type="SFLD" id="SFLDG01118">
    <property type="entry name" value="activating_enzymes__group_2"/>
    <property type="match status" value="1"/>
</dbReference>
<dbReference type="AlphaFoldDB" id="A0A6A7K5H5"/>
<keyword evidence="4" id="KW-0479">Metal-binding</keyword>
<dbReference type="SFLD" id="SFLDS00029">
    <property type="entry name" value="Radical_SAM"/>
    <property type="match status" value="1"/>
</dbReference>
<dbReference type="InterPro" id="IPR013785">
    <property type="entry name" value="Aldolase_TIM"/>
</dbReference>
<dbReference type="EMBL" id="WHNX01000002">
    <property type="protein sequence ID" value="MPW24393.1"/>
    <property type="molecule type" value="Genomic_DNA"/>
</dbReference>
<comment type="caution">
    <text evidence="10">The sequence shown here is derived from an EMBL/GenBank/DDBJ whole genome shotgun (WGS) entry which is preliminary data.</text>
</comment>
<proteinExistence type="predicted"/>
<dbReference type="GO" id="GO:0051539">
    <property type="term" value="F:4 iron, 4 sulfur cluster binding"/>
    <property type="evidence" value="ECO:0007669"/>
    <property type="project" value="UniProtKB-KW"/>
</dbReference>
<evidence type="ECO:0000256" key="1">
    <source>
        <dbReference type="ARBA" id="ARBA00001966"/>
    </source>
</evidence>
<dbReference type="GO" id="GO:0046872">
    <property type="term" value="F:metal ion binding"/>
    <property type="evidence" value="ECO:0007669"/>
    <property type="project" value="UniProtKB-KW"/>
</dbReference>
<dbReference type="PANTHER" id="PTHR30352">
    <property type="entry name" value="PYRUVATE FORMATE-LYASE-ACTIVATING ENZYME"/>
    <property type="match status" value="1"/>
</dbReference>
<evidence type="ECO:0000259" key="8">
    <source>
        <dbReference type="PROSITE" id="PS51379"/>
    </source>
</evidence>
<dbReference type="PROSITE" id="PS00198">
    <property type="entry name" value="4FE4S_FER_1"/>
    <property type="match status" value="1"/>
</dbReference>
<dbReference type="SUPFAM" id="SSF102114">
    <property type="entry name" value="Radical SAM enzymes"/>
    <property type="match status" value="1"/>
</dbReference>
<keyword evidence="6" id="KW-0411">Iron-sulfur</keyword>
<keyword evidence="3" id="KW-0949">S-adenosyl-L-methionine</keyword>
<feature type="domain" description="4Fe-4S ferredoxin-type" evidence="8">
    <location>
        <begin position="52"/>
        <end position="85"/>
    </location>
</feature>
<keyword evidence="5" id="KW-0408">Iron</keyword>
<evidence type="ECO:0000256" key="3">
    <source>
        <dbReference type="ARBA" id="ARBA00022691"/>
    </source>
</evidence>
<evidence type="ECO:0000256" key="6">
    <source>
        <dbReference type="ARBA" id="ARBA00023014"/>
    </source>
</evidence>
<dbReference type="InterPro" id="IPR017900">
    <property type="entry name" value="4Fe4S_Fe_S_CS"/>
</dbReference>
<dbReference type="InterPro" id="IPR040074">
    <property type="entry name" value="BssD/PflA/YjjW"/>
</dbReference>
<dbReference type="PROSITE" id="PS51379">
    <property type="entry name" value="4FE4S_FER_2"/>
    <property type="match status" value="2"/>
</dbReference>
<evidence type="ECO:0000256" key="7">
    <source>
        <dbReference type="ARBA" id="ARBA00047365"/>
    </source>
</evidence>
<dbReference type="InterPro" id="IPR058240">
    <property type="entry name" value="rSAM_sf"/>
</dbReference>
<dbReference type="GO" id="GO:0016491">
    <property type="term" value="F:oxidoreductase activity"/>
    <property type="evidence" value="ECO:0007669"/>
    <property type="project" value="InterPro"/>
</dbReference>
<organism evidence="10 11">
    <name type="scientific">Alkalibaculum sporogenes</name>
    <dbReference type="NCBI Taxonomy" id="2655001"/>
    <lineage>
        <taxon>Bacteria</taxon>
        <taxon>Bacillati</taxon>
        <taxon>Bacillota</taxon>
        <taxon>Clostridia</taxon>
        <taxon>Eubacteriales</taxon>
        <taxon>Eubacteriaceae</taxon>
        <taxon>Alkalibaculum</taxon>
    </lineage>
</organism>
<dbReference type="PANTHER" id="PTHR30352:SF4">
    <property type="entry name" value="PYRUVATE FORMATE-LYASE 2-ACTIVATING ENZYME"/>
    <property type="match status" value="1"/>
</dbReference>
<dbReference type="InterPro" id="IPR007197">
    <property type="entry name" value="rSAM"/>
</dbReference>
<dbReference type="InterPro" id="IPR017896">
    <property type="entry name" value="4Fe4S_Fe-S-bd"/>
</dbReference>
<sequence>MWLMSENIKGRVYDIQGYSVHDGPGIRTTVFLMGCPLTCLWCHSPESQNYDFQLSWFDMRCIGTVKCGLCINVCPNSALYEREPEKSLIDNSTITKINIDRSKCDNCLACTKVCPANALVPSGYDISLEDVFKRIIKDKKYYGKDGGVTISGGEPMEQFEFTYAIAKRCKESNLTVCVDTTGFAPGENYEKILPYVDLFLFDLKHMDPKRSRNFVGVDNELILENAKLIAKNGGKLQIRIPTIPKLNASMENMMKTADFCKDLGDAVTMIQLLPYHNMGTTKYLRIGLNYKLVNVDPPSDEEMQSYLDLMLSYDLPAQIH</sequence>